<evidence type="ECO:0000313" key="4">
    <source>
        <dbReference type="EMBL" id="GAP64272.1"/>
    </source>
</evidence>
<keyword evidence="5" id="KW-1185">Reference proteome</keyword>
<keyword evidence="1 4" id="KW-0808">Transferase</keyword>
<dbReference type="InterPro" id="IPR016181">
    <property type="entry name" value="Acyl_CoA_acyltransferase"/>
</dbReference>
<dbReference type="PANTHER" id="PTHR43877">
    <property type="entry name" value="AMINOALKYLPHOSPHONATE N-ACETYLTRANSFERASE-RELATED-RELATED"/>
    <property type="match status" value="1"/>
</dbReference>
<proteinExistence type="predicted"/>
<protein>
    <submittedName>
        <fullName evidence="4">Amino-acid N-acetyltransferase</fullName>
        <ecNumber evidence="4">2.3.1.1</ecNumber>
    </submittedName>
</protein>
<dbReference type="SUPFAM" id="SSF55729">
    <property type="entry name" value="Acyl-CoA N-acyltransferases (Nat)"/>
    <property type="match status" value="1"/>
</dbReference>
<dbReference type="EC" id="2.3.1.1" evidence="4"/>
<dbReference type="EMBL" id="BBZA01000241">
    <property type="protein sequence ID" value="GAP64272.1"/>
    <property type="molecule type" value="Genomic_DNA"/>
</dbReference>
<feature type="domain" description="N-acetyltransferase" evidence="3">
    <location>
        <begin position="2"/>
        <end position="137"/>
    </location>
</feature>
<dbReference type="InterPro" id="IPR000182">
    <property type="entry name" value="GNAT_dom"/>
</dbReference>
<dbReference type="Pfam" id="PF00583">
    <property type="entry name" value="Acetyltransf_1"/>
    <property type="match status" value="1"/>
</dbReference>
<dbReference type="AlphaFoldDB" id="A0A0M8KAV9"/>
<gene>
    <name evidence="4" type="primary">argA</name>
    <name evidence="4" type="ORF">ARMA_2695</name>
</gene>
<dbReference type="Gene3D" id="3.40.630.30">
    <property type="match status" value="1"/>
</dbReference>
<name>A0A0M8KAV9_9CHLR</name>
<dbReference type="OrthoDB" id="9793138at2"/>
<reference evidence="4 5" key="1">
    <citation type="journal article" date="2015" name="Genome Announc.">
        <title>Draft Genome Sequence of a Heterotrophic Facultative Anaerobic Thermophilic Bacterium, Ardenticatena maritima Strain 110ST.</title>
        <authorList>
            <person name="Kawaichi S."/>
            <person name="Yoshida T."/>
            <person name="Sako Y."/>
            <person name="Nakamura R."/>
        </authorList>
    </citation>
    <scope>NUCLEOTIDE SEQUENCE [LARGE SCALE GENOMIC DNA]</scope>
    <source>
        <strain evidence="4 5">110S</strain>
    </source>
</reference>
<dbReference type="GO" id="GO:0016747">
    <property type="term" value="F:acyltransferase activity, transferring groups other than amino-acyl groups"/>
    <property type="evidence" value="ECO:0007669"/>
    <property type="project" value="InterPro"/>
</dbReference>
<evidence type="ECO:0000259" key="3">
    <source>
        <dbReference type="PROSITE" id="PS51186"/>
    </source>
</evidence>
<sequence>MITIRKARIEDAPAIAELINHYAMQGLMLPKSLLQVYEQLREFVVAEDEDGTIVGCGALRLMWHDLAEIRSLAVAESAQGQGVGRRLVEALLDEARELQLARVFALTYQVQFFERLGFQVVPMHIFPQKVWLDCKMCPKRNRCDEVAMLLVLDEERATRAADETASSLPVSPWQPNLISVEVRT</sequence>
<evidence type="ECO:0000313" key="5">
    <source>
        <dbReference type="Proteomes" id="UP000037784"/>
    </source>
</evidence>
<dbReference type="InterPro" id="IPR050832">
    <property type="entry name" value="Bact_Acetyltransf"/>
</dbReference>
<organism evidence="4 5">
    <name type="scientific">Ardenticatena maritima</name>
    <dbReference type="NCBI Taxonomy" id="872965"/>
    <lineage>
        <taxon>Bacteria</taxon>
        <taxon>Bacillati</taxon>
        <taxon>Chloroflexota</taxon>
        <taxon>Ardenticatenia</taxon>
        <taxon>Ardenticatenales</taxon>
        <taxon>Ardenticatenaceae</taxon>
        <taxon>Ardenticatena</taxon>
    </lineage>
</organism>
<dbReference type="Proteomes" id="UP000037784">
    <property type="component" value="Unassembled WGS sequence"/>
</dbReference>
<dbReference type="InParanoid" id="A0A0M8KAV9"/>
<evidence type="ECO:0000256" key="2">
    <source>
        <dbReference type="ARBA" id="ARBA00023315"/>
    </source>
</evidence>
<comment type="caution">
    <text evidence="4">The sequence shown here is derived from an EMBL/GenBank/DDBJ whole genome shotgun (WGS) entry which is preliminary data.</text>
</comment>
<evidence type="ECO:0000256" key="1">
    <source>
        <dbReference type="ARBA" id="ARBA00022679"/>
    </source>
</evidence>
<accession>A0A0M8KAV9</accession>
<dbReference type="NCBIfam" id="NF005840">
    <property type="entry name" value="PRK07757.1"/>
    <property type="match status" value="1"/>
</dbReference>
<dbReference type="PROSITE" id="PS51186">
    <property type="entry name" value="GNAT"/>
    <property type="match status" value="1"/>
</dbReference>
<keyword evidence="2 4" id="KW-0012">Acyltransferase</keyword>
<reference evidence="5" key="2">
    <citation type="submission" date="2015-08" db="EMBL/GenBank/DDBJ databases">
        <title>Draft Genome Sequence of a Heterotrophic Facultative Anaerobic Bacterium Ardenticatena maritima Strain 110S.</title>
        <authorList>
            <person name="Kawaichi S."/>
            <person name="Yoshida T."/>
            <person name="Sako Y."/>
            <person name="Nakamura R."/>
        </authorList>
    </citation>
    <scope>NUCLEOTIDE SEQUENCE [LARGE SCALE GENOMIC DNA]</scope>
    <source>
        <strain evidence="5">110S</strain>
    </source>
</reference>
<dbReference type="RefSeq" id="WP_082374427.1">
    <property type="nucleotide sequence ID" value="NZ_BBZA01000241.1"/>
</dbReference>
<dbReference type="CDD" id="cd04301">
    <property type="entry name" value="NAT_SF"/>
    <property type="match status" value="1"/>
</dbReference>